<evidence type="ECO:0000256" key="1">
    <source>
        <dbReference type="SAM" id="MobiDB-lite"/>
    </source>
</evidence>
<keyword evidence="3" id="KW-1185">Reference proteome</keyword>
<evidence type="ECO:0000313" key="2">
    <source>
        <dbReference type="EMBL" id="TRW98990.1"/>
    </source>
</evidence>
<proteinExistence type="predicted"/>
<dbReference type="EMBL" id="RYFG02000061">
    <property type="protein sequence ID" value="TRW98990.1"/>
    <property type="molecule type" value="Genomic_DNA"/>
</dbReference>
<feature type="region of interest" description="Disordered" evidence="1">
    <location>
        <begin position="1"/>
        <end position="34"/>
    </location>
</feature>
<name>A0ABY3CCF1_9GAMM</name>
<organism evidence="2 3">
    <name type="scientific">Candidatus Methylobacter oryzae</name>
    <dbReference type="NCBI Taxonomy" id="2497749"/>
    <lineage>
        <taxon>Bacteria</taxon>
        <taxon>Pseudomonadati</taxon>
        <taxon>Pseudomonadota</taxon>
        <taxon>Gammaproteobacteria</taxon>
        <taxon>Methylococcales</taxon>
        <taxon>Methylococcaceae</taxon>
        <taxon>Methylobacter</taxon>
    </lineage>
</organism>
<protein>
    <submittedName>
        <fullName evidence="2">Uncharacterized protein</fullName>
    </submittedName>
</protein>
<sequence>MIDTNDHQTADLFPAKRGRGRPATGKAKSDADRARAYRLRKKQAQSLTTVHNFSSSQLLAEFLTELGDAATVRPSEEWVSKVRAYFCIEI</sequence>
<dbReference type="Proteomes" id="UP000733744">
    <property type="component" value="Unassembled WGS sequence"/>
</dbReference>
<comment type="caution">
    <text evidence="2">The sequence shown here is derived from an EMBL/GenBank/DDBJ whole genome shotgun (WGS) entry which is preliminary data.</text>
</comment>
<accession>A0ABY3CCF1</accession>
<dbReference type="RefSeq" id="WP_127027396.1">
    <property type="nucleotide sequence ID" value="NZ_RYFG02000061.1"/>
</dbReference>
<gene>
    <name evidence="2" type="ORF">EKO24_006840</name>
</gene>
<evidence type="ECO:0000313" key="3">
    <source>
        <dbReference type="Proteomes" id="UP000733744"/>
    </source>
</evidence>
<reference evidence="2 3" key="1">
    <citation type="journal article" date="2019" name="Antonie Van Leeuwenhoek">
        <title>Description of 'Ca. Methylobacter oryzae' KRF1, a novel species from the environmentally important Methylobacter clade 2.</title>
        <authorList>
            <person name="Khatri K."/>
            <person name="Mohite J.A."/>
            <person name="Pandit P.S."/>
            <person name="Bahulikar R."/>
            <person name="Rahalkar M.C."/>
        </authorList>
    </citation>
    <scope>NUCLEOTIDE SEQUENCE [LARGE SCALE GENOMIC DNA]</scope>
    <source>
        <strain evidence="2 3">KRF1</strain>
    </source>
</reference>